<evidence type="ECO:0000256" key="5">
    <source>
        <dbReference type="ARBA" id="ARBA00022989"/>
    </source>
</evidence>
<evidence type="ECO:0000256" key="3">
    <source>
        <dbReference type="ARBA" id="ARBA00022475"/>
    </source>
</evidence>
<dbReference type="GO" id="GO:0015386">
    <property type="term" value="F:potassium:proton antiporter activity"/>
    <property type="evidence" value="ECO:0007669"/>
    <property type="project" value="TreeGrafter"/>
</dbReference>
<keyword evidence="3" id="KW-1003">Cell membrane</keyword>
<evidence type="ECO:0000256" key="6">
    <source>
        <dbReference type="ARBA" id="ARBA00023053"/>
    </source>
</evidence>
<protein>
    <recommendedName>
        <fullName evidence="13">Cation/H+ exchanger transmembrane domain-containing protein</fullName>
    </recommendedName>
</protein>
<keyword evidence="7" id="KW-0406">Ion transport</keyword>
<keyword evidence="15" id="KW-1185">Reference proteome</keyword>
<dbReference type="GO" id="GO:0015385">
    <property type="term" value="F:sodium:proton antiporter activity"/>
    <property type="evidence" value="ECO:0007669"/>
    <property type="project" value="InterPro"/>
</dbReference>
<dbReference type="GO" id="GO:0098719">
    <property type="term" value="P:sodium ion import across plasma membrane"/>
    <property type="evidence" value="ECO:0007669"/>
    <property type="project" value="TreeGrafter"/>
</dbReference>
<keyword evidence="6" id="KW-0915">Sodium</keyword>
<gene>
    <name evidence="14" type="ORF">KC19_5G019400</name>
</gene>
<dbReference type="PANTHER" id="PTHR10110:SF86">
    <property type="entry name" value="SODIUM_HYDROGEN EXCHANGER 7"/>
    <property type="match status" value="1"/>
</dbReference>
<dbReference type="GO" id="GO:0005886">
    <property type="term" value="C:plasma membrane"/>
    <property type="evidence" value="ECO:0007669"/>
    <property type="project" value="UniProtKB-SubCell"/>
</dbReference>
<evidence type="ECO:0000256" key="2">
    <source>
        <dbReference type="ARBA" id="ARBA00022448"/>
    </source>
</evidence>
<comment type="caution">
    <text evidence="14">The sequence shown here is derived from an EMBL/GenBank/DDBJ whole genome shotgun (WGS) entry which is preliminary data.</text>
</comment>
<dbReference type="GO" id="GO:0051453">
    <property type="term" value="P:regulation of intracellular pH"/>
    <property type="evidence" value="ECO:0007669"/>
    <property type="project" value="TreeGrafter"/>
</dbReference>
<evidence type="ECO:0000259" key="13">
    <source>
        <dbReference type="Pfam" id="PF00999"/>
    </source>
</evidence>
<keyword evidence="9" id="KW-0739">Sodium transport</keyword>
<keyword evidence="4 12" id="KW-0812">Transmembrane</keyword>
<evidence type="ECO:0000256" key="9">
    <source>
        <dbReference type="ARBA" id="ARBA00023201"/>
    </source>
</evidence>
<proteinExistence type="predicted"/>
<dbReference type="EMBL" id="CM026425">
    <property type="protein sequence ID" value="KAG0575638.1"/>
    <property type="molecule type" value="Genomic_DNA"/>
</dbReference>
<dbReference type="GO" id="GO:0009941">
    <property type="term" value="C:chloroplast envelope"/>
    <property type="evidence" value="ECO:0007669"/>
    <property type="project" value="TreeGrafter"/>
</dbReference>
<evidence type="ECO:0000256" key="1">
    <source>
        <dbReference type="ARBA" id="ARBA00004651"/>
    </source>
</evidence>
<dbReference type="Proteomes" id="UP000822688">
    <property type="component" value="Chromosome 5"/>
</dbReference>
<accession>A0A8T0HZ78</accession>
<comment type="subcellular location">
    <subcellularLocation>
        <location evidence="1">Cell membrane</location>
        <topology evidence="1">Multi-pass membrane protein</topology>
    </subcellularLocation>
</comment>
<evidence type="ECO:0000313" key="15">
    <source>
        <dbReference type="Proteomes" id="UP000822688"/>
    </source>
</evidence>
<evidence type="ECO:0000256" key="4">
    <source>
        <dbReference type="ARBA" id="ARBA00022692"/>
    </source>
</evidence>
<organism evidence="14 15">
    <name type="scientific">Ceratodon purpureus</name>
    <name type="common">Fire moss</name>
    <name type="synonym">Dicranum purpureum</name>
    <dbReference type="NCBI Taxonomy" id="3225"/>
    <lineage>
        <taxon>Eukaryota</taxon>
        <taxon>Viridiplantae</taxon>
        <taxon>Streptophyta</taxon>
        <taxon>Embryophyta</taxon>
        <taxon>Bryophyta</taxon>
        <taxon>Bryophytina</taxon>
        <taxon>Bryopsida</taxon>
        <taxon>Dicranidae</taxon>
        <taxon>Pseudoditrichales</taxon>
        <taxon>Ditrichaceae</taxon>
        <taxon>Ceratodon</taxon>
    </lineage>
</organism>
<dbReference type="Pfam" id="PF00999">
    <property type="entry name" value="Na_H_Exchanger"/>
    <property type="match status" value="1"/>
</dbReference>
<evidence type="ECO:0000256" key="12">
    <source>
        <dbReference type="SAM" id="Phobius"/>
    </source>
</evidence>
<feature type="transmembrane region" description="Helical" evidence="12">
    <location>
        <begin position="18"/>
        <end position="37"/>
    </location>
</feature>
<dbReference type="InterPro" id="IPR006153">
    <property type="entry name" value="Cation/H_exchanger_TM"/>
</dbReference>
<evidence type="ECO:0000256" key="11">
    <source>
        <dbReference type="ARBA" id="ARBA00047912"/>
    </source>
</evidence>
<keyword evidence="2" id="KW-0813">Transport</keyword>
<feature type="transmembrane region" description="Helical" evidence="12">
    <location>
        <begin position="44"/>
        <end position="63"/>
    </location>
</feature>
<comment type="catalytic activity">
    <reaction evidence="11">
        <text>K(+)(in) + H(+)(out) = K(+)(out) + H(+)(in)</text>
        <dbReference type="Rhea" id="RHEA:29467"/>
        <dbReference type="ChEBI" id="CHEBI:15378"/>
        <dbReference type="ChEBI" id="CHEBI:29103"/>
    </reaction>
</comment>
<comment type="catalytic activity">
    <reaction evidence="10">
        <text>Na(+)(in) + H(+)(out) = Na(+)(out) + H(+)(in)</text>
        <dbReference type="Rhea" id="RHEA:29419"/>
        <dbReference type="ChEBI" id="CHEBI:15378"/>
        <dbReference type="ChEBI" id="CHEBI:29101"/>
    </reaction>
</comment>
<keyword evidence="8 12" id="KW-0472">Membrane</keyword>
<evidence type="ECO:0000256" key="8">
    <source>
        <dbReference type="ARBA" id="ARBA00023136"/>
    </source>
</evidence>
<name>A0A8T0HZ78_CERPU</name>
<reference evidence="14" key="1">
    <citation type="submission" date="2020-06" db="EMBL/GenBank/DDBJ databases">
        <title>WGS assembly of Ceratodon purpureus strain R40.</title>
        <authorList>
            <person name="Carey S.B."/>
            <person name="Jenkins J."/>
            <person name="Shu S."/>
            <person name="Lovell J.T."/>
            <person name="Sreedasyam A."/>
            <person name="Maumus F."/>
            <person name="Tiley G.P."/>
            <person name="Fernandez-Pozo N."/>
            <person name="Barry K."/>
            <person name="Chen C."/>
            <person name="Wang M."/>
            <person name="Lipzen A."/>
            <person name="Daum C."/>
            <person name="Saski C.A."/>
            <person name="Payton A.C."/>
            <person name="Mcbreen J.C."/>
            <person name="Conrad R.E."/>
            <person name="Kollar L.M."/>
            <person name="Olsson S."/>
            <person name="Huttunen S."/>
            <person name="Landis J.B."/>
            <person name="Wickett N.J."/>
            <person name="Johnson M.G."/>
            <person name="Rensing S.A."/>
            <person name="Grimwood J."/>
            <person name="Schmutz J."/>
            <person name="Mcdaniel S.F."/>
        </authorList>
    </citation>
    <scope>NUCLEOTIDE SEQUENCE</scope>
    <source>
        <strain evidence="14">R40</strain>
    </source>
</reference>
<evidence type="ECO:0000313" key="14">
    <source>
        <dbReference type="EMBL" id="KAG0575638.1"/>
    </source>
</evidence>
<dbReference type="PANTHER" id="PTHR10110">
    <property type="entry name" value="SODIUM/HYDROGEN EXCHANGER"/>
    <property type="match status" value="1"/>
</dbReference>
<feature type="domain" description="Cation/H+ exchanger transmembrane" evidence="13">
    <location>
        <begin position="26"/>
        <end position="107"/>
    </location>
</feature>
<feature type="transmembrane region" description="Helical" evidence="12">
    <location>
        <begin position="83"/>
        <end position="102"/>
    </location>
</feature>
<dbReference type="InterPro" id="IPR018422">
    <property type="entry name" value="Cation/H_exchanger_CPA1"/>
</dbReference>
<keyword evidence="5 12" id="KW-1133">Transmembrane helix</keyword>
<sequence>MSSTAPEPASAATTEPQVAILFIGVSLFLGMASRRLLGGTVVPYTVALLLLGIALGGLEYGTTNGLGVLGDSIRMWADIDPNLILFVFLPALLFESSFAMDFHQIKVCMIVL</sequence>
<evidence type="ECO:0000256" key="10">
    <source>
        <dbReference type="ARBA" id="ARBA00047524"/>
    </source>
</evidence>
<evidence type="ECO:0000256" key="7">
    <source>
        <dbReference type="ARBA" id="ARBA00023065"/>
    </source>
</evidence>
<dbReference type="AlphaFoldDB" id="A0A8T0HZ78"/>